<dbReference type="GO" id="GO:0016705">
    <property type="term" value="F:oxidoreductase activity, acting on paired donors, with incorporation or reduction of molecular oxygen"/>
    <property type="evidence" value="ECO:0007669"/>
    <property type="project" value="InterPro"/>
</dbReference>
<reference evidence="11" key="1">
    <citation type="submission" date="2016-03" db="EMBL/GenBank/DDBJ databases">
        <title>Mechanisms controlling the formation of the plant cell surface in tip-growing cells are functionally conserved among land plants.</title>
        <authorList>
            <person name="Honkanen S."/>
            <person name="Jones V.A."/>
            <person name="Morieri G."/>
            <person name="Champion C."/>
            <person name="Hetherington A.J."/>
            <person name="Kelly S."/>
            <person name="Saint-Marcoux D."/>
            <person name="Proust H."/>
            <person name="Prescott H."/>
            <person name="Dolan L."/>
        </authorList>
    </citation>
    <scope>NUCLEOTIDE SEQUENCE [LARGE SCALE GENOMIC DNA]</scope>
    <source>
        <tissue evidence="11">Whole gametophyte</tissue>
    </source>
</reference>
<keyword evidence="5" id="KW-1133">Transmembrane helix</keyword>
<dbReference type="AlphaFoldDB" id="A0A176W8Z0"/>
<dbReference type="GO" id="GO:0016020">
    <property type="term" value="C:membrane"/>
    <property type="evidence" value="ECO:0007669"/>
    <property type="project" value="UniProtKB-SubCell"/>
</dbReference>
<keyword evidence="12" id="KW-1185">Reference proteome</keyword>
<dbReference type="InterPro" id="IPR001128">
    <property type="entry name" value="Cyt_P450"/>
</dbReference>
<name>A0A176W8Z0_MARPO</name>
<evidence type="ECO:0000256" key="6">
    <source>
        <dbReference type="ARBA" id="ARBA00023002"/>
    </source>
</evidence>
<dbReference type="EMBL" id="LVLJ01001637">
    <property type="protein sequence ID" value="OAE28875.1"/>
    <property type="molecule type" value="Genomic_DNA"/>
</dbReference>
<dbReference type="PANTHER" id="PTHR24282">
    <property type="entry name" value="CYTOCHROME P450 FAMILY MEMBER"/>
    <property type="match status" value="1"/>
</dbReference>
<keyword evidence="6 10" id="KW-0560">Oxidoreductase</keyword>
<proteinExistence type="inferred from homology"/>
<dbReference type="SUPFAM" id="SSF48264">
    <property type="entry name" value="Cytochrome P450"/>
    <property type="match status" value="1"/>
</dbReference>
<comment type="subcellular location">
    <subcellularLocation>
        <location evidence="1">Membrane</location>
    </subcellularLocation>
</comment>
<comment type="similarity">
    <text evidence="10">Belongs to the cytochrome P450 family.</text>
</comment>
<evidence type="ECO:0008006" key="13">
    <source>
        <dbReference type="Google" id="ProtNLM"/>
    </source>
</evidence>
<evidence type="ECO:0000256" key="3">
    <source>
        <dbReference type="ARBA" id="ARBA00022692"/>
    </source>
</evidence>
<dbReference type="Proteomes" id="UP000077202">
    <property type="component" value="Unassembled WGS sequence"/>
</dbReference>
<keyword evidence="7 9" id="KW-0408">Iron</keyword>
<dbReference type="Pfam" id="PF00067">
    <property type="entry name" value="p450"/>
    <property type="match status" value="1"/>
</dbReference>
<keyword evidence="10" id="KW-0503">Monooxygenase</keyword>
<dbReference type="PROSITE" id="PS00086">
    <property type="entry name" value="CYTOCHROME_P450"/>
    <property type="match status" value="1"/>
</dbReference>
<dbReference type="InterPro" id="IPR017972">
    <property type="entry name" value="Cyt_P450_CS"/>
</dbReference>
<keyword evidence="2 9" id="KW-0349">Heme</keyword>
<dbReference type="InterPro" id="IPR036396">
    <property type="entry name" value="Cyt_P450_sf"/>
</dbReference>
<evidence type="ECO:0000313" key="11">
    <source>
        <dbReference type="EMBL" id="OAE28875.1"/>
    </source>
</evidence>
<evidence type="ECO:0000256" key="1">
    <source>
        <dbReference type="ARBA" id="ARBA00004370"/>
    </source>
</evidence>
<organism evidence="11 12">
    <name type="scientific">Marchantia polymorpha subsp. ruderalis</name>
    <dbReference type="NCBI Taxonomy" id="1480154"/>
    <lineage>
        <taxon>Eukaryota</taxon>
        <taxon>Viridiplantae</taxon>
        <taxon>Streptophyta</taxon>
        <taxon>Embryophyta</taxon>
        <taxon>Marchantiophyta</taxon>
        <taxon>Marchantiopsida</taxon>
        <taxon>Marchantiidae</taxon>
        <taxon>Marchantiales</taxon>
        <taxon>Marchantiaceae</taxon>
        <taxon>Marchantia</taxon>
    </lineage>
</organism>
<evidence type="ECO:0000313" key="12">
    <source>
        <dbReference type="Proteomes" id="UP000077202"/>
    </source>
</evidence>
<sequence length="533" mass="59679">MWSTRCVSALELANGRNLRMPCPSLCQEGMHDFSVSSMNFAARFLQHLAVVRERDGQSMLDQSRTEKEEEEEEWKLGLRSCVCKVLNHTSEGSGHDWEALSTARKCVETHGKVFYFMTGKTVRICITDPNLIKAVLDTNADSYSKPSFIHVLDILRTGIFASSGDVWLPQRQLFGRSFTSKEIKTEISLITECTRAALKRWLPEIDSGSGELSVYKRVSELTLDVIKALAFGMDPPGTEDRTSSEEAESFNRYLLNCRGLVFGRPAAIPGYRYLPTQLNKEVLKDQTWLTGVIEDLIIARSSEYVASSSEGREHKDILDVLLTTTEISSQQLRDNGLTFLLAGHHTTASLLSWTMYLLALHPLWQERARAEVEEFCSDGIVEWSTLSHFKTLTMILQETLRLFPPIPLLGRLCVKENTVGPYVIPQGVEIMIPTAVIHRDRELWGDDADQFQPMRFANGLGKACKHILGYIPFGSGPRTCVGQNLALAEARTVLAAILPALSWSLGPGYLHSPDVSLTLQPKFDIPIIMKRLS</sequence>
<evidence type="ECO:0000256" key="2">
    <source>
        <dbReference type="ARBA" id="ARBA00022617"/>
    </source>
</evidence>
<dbReference type="GO" id="GO:0020037">
    <property type="term" value="F:heme binding"/>
    <property type="evidence" value="ECO:0007669"/>
    <property type="project" value="InterPro"/>
</dbReference>
<dbReference type="PRINTS" id="PR00463">
    <property type="entry name" value="EP450I"/>
</dbReference>
<protein>
    <recommendedName>
        <fullName evidence="13">Cytochrome P450</fullName>
    </recommendedName>
</protein>
<comment type="cofactor">
    <cofactor evidence="9">
        <name>heme</name>
        <dbReference type="ChEBI" id="CHEBI:30413"/>
    </cofactor>
</comment>
<evidence type="ECO:0000256" key="7">
    <source>
        <dbReference type="ARBA" id="ARBA00023004"/>
    </source>
</evidence>
<gene>
    <name evidence="11" type="ORF">AXG93_2255s1070</name>
</gene>
<evidence type="ECO:0000256" key="8">
    <source>
        <dbReference type="ARBA" id="ARBA00023136"/>
    </source>
</evidence>
<dbReference type="GO" id="GO:0005506">
    <property type="term" value="F:iron ion binding"/>
    <property type="evidence" value="ECO:0007669"/>
    <property type="project" value="InterPro"/>
</dbReference>
<dbReference type="PANTHER" id="PTHR24282:SF258">
    <property type="entry name" value="CYTOCHROME P450"/>
    <property type="match status" value="1"/>
</dbReference>
<keyword evidence="3" id="KW-0812">Transmembrane</keyword>
<comment type="caution">
    <text evidence="11">The sequence shown here is derived from an EMBL/GenBank/DDBJ whole genome shotgun (WGS) entry which is preliminary data.</text>
</comment>
<evidence type="ECO:0000256" key="5">
    <source>
        <dbReference type="ARBA" id="ARBA00022989"/>
    </source>
</evidence>
<evidence type="ECO:0000256" key="4">
    <source>
        <dbReference type="ARBA" id="ARBA00022723"/>
    </source>
</evidence>
<dbReference type="GO" id="GO:0004497">
    <property type="term" value="F:monooxygenase activity"/>
    <property type="evidence" value="ECO:0007669"/>
    <property type="project" value="UniProtKB-KW"/>
</dbReference>
<keyword evidence="8" id="KW-0472">Membrane</keyword>
<dbReference type="Gene3D" id="1.10.630.10">
    <property type="entry name" value="Cytochrome P450"/>
    <property type="match status" value="1"/>
</dbReference>
<dbReference type="InterPro" id="IPR002401">
    <property type="entry name" value="Cyt_P450_E_grp-I"/>
</dbReference>
<dbReference type="InterPro" id="IPR050665">
    <property type="entry name" value="Cytochrome_P450_Monooxygen"/>
</dbReference>
<keyword evidence="4 9" id="KW-0479">Metal-binding</keyword>
<feature type="binding site" description="axial binding residue" evidence="9">
    <location>
        <position position="480"/>
    </location>
    <ligand>
        <name>heme</name>
        <dbReference type="ChEBI" id="CHEBI:30413"/>
    </ligand>
    <ligandPart>
        <name>Fe</name>
        <dbReference type="ChEBI" id="CHEBI:18248"/>
    </ligandPart>
</feature>
<accession>A0A176W8Z0</accession>
<dbReference type="PRINTS" id="PR00385">
    <property type="entry name" value="P450"/>
</dbReference>
<evidence type="ECO:0000256" key="10">
    <source>
        <dbReference type="RuleBase" id="RU000461"/>
    </source>
</evidence>
<evidence type="ECO:0000256" key="9">
    <source>
        <dbReference type="PIRSR" id="PIRSR602401-1"/>
    </source>
</evidence>